<evidence type="ECO:0000313" key="11">
    <source>
        <dbReference type="Proteomes" id="UP000273001"/>
    </source>
</evidence>
<dbReference type="Gene3D" id="3.40.50.300">
    <property type="entry name" value="P-loop containing nucleotide triphosphate hydrolases"/>
    <property type="match status" value="1"/>
</dbReference>
<proteinExistence type="predicted"/>
<keyword evidence="11" id="KW-1185">Reference proteome</keyword>
<feature type="domain" description="ABC transmembrane type-1" evidence="9">
    <location>
        <begin position="30"/>
        <end position="315"/>
    </location>
</feature>
<evidence type="ECO:0000256" key="2">
    <source>
        <dbReference type="ARBA" id="ARBA00022692"/>
    </source>
</evidence>
<dbReference type="RefSeq" id="WP_119836613.1">
    <property type="nucleotide sequence ID" value="NZ_CP032514.1"/>
</dbReference>
<feature type="domain" description="ABC transporter" evidence="8">
    <location>
        <begin position="353"/>
        <end position="589"/>
    </location>
</feature>
<dbReference type="InterPro" id="IPR039421">
    <property type="entry name" value="Type_1_exporter"/>
</dbReference>
<evidence type="ECO:0000313" key="10">
    <source>
        <dbReference type="EMBL" id="AYD90264.1"/>
    </source>
</evidence>
<evidence type="ECO:0000259" key="8">
    <source>
        <dbReference type="PROSITE" id="PS50893"/>
    </source>
</evidence>
<sequence>MLLGTVRDLLGVLPPGAKRFILTFAGLFSALALLDVAAMGLLALLLTPLMSGTSMTIPLLGVTVPPSMLVWLLVVVCVLYVTKGLLAIVLQRISTRRFASFEQDLGAQLLDSFFYAPWADRLKRHSTDLVRSTDVGVASTVSGVLIPFTQLAGEICTFVAVMAVLFVSRPVMAAVTVVYFLLVAVIMYLWVLRRAFAAGQDNRVYSVKAVRLVTEMVHSLKEITLRDKAAELERVVLAERSRASRARADQAFLGAVPRYMLEMALIGGLVIAAVMGFMQGGQGEALSSLALFGVCGFRIVPSITRFQTIMGQTGSNIPHAERVLAEIEEGRANRERHAEMNAGADLPQGARALVVDDVTFSYADSEEPAVRNISLTLPFGSSMALVGASGSGKSTLVDIILGLQEPSSGTLRVDDVPLSDVLRSWRSRVGYVPQEVSLFDSTVAHNVALSWDTDSIDEDRVRRALERAQLLDVIEERPGGIWAEVGEGGMKLSGGQRQRLGIARALYSEPLVLIMDEATSALDTATEAAVTEAVAGLSGEVTVIVVAHRLATIRHSDQVCFMREAELVACGTFDEVVASAPDFAQQAALAGLLDNGSAATVGPVSPGRSASAVPSAVPDDVAVSAAVSEPGHAQEENV</sequence>
<reference evidence="10 11" key="1">
    <citation type="submission" date="2018-09" db="EMBL/GenBank/DDBJ databases">
        <authorList>
            <person name="Li J."/>
        </authorList>
    </citation>
    <scope>NUCLEOTIDE SEQUENCE [LARGE SCALE GENOMIC DNA]</scope>
    <source>
        <strain evidence="10 11">2129</strain>
    </source>
</reference>
<dbReference type="InterPro" id="IPR003593">
    <property type="entry name" value="AAA+_ATPase"/>
</dbReference>
<feature type="transmembrane region" description="Helical" evidence="7">
    <location>
        <begin position="141"/>
        <end position="165"/>
    </location>
</feature>
<dbReference type="InterPro" id="IPR017871">
    <property type="entry name" value="ABC_transporter-like_CS"/>
</dbReference>
<evidence type="ECO:0000256" key="3">
    <source>
        <dbReference type="ARBA" id="ARBA00022741"/>
    </source>
</evidence>
<keyword evidence="4 10" id="KW-0067">ATP-binding</keyword>
<evidence type="ECO:0000256" key="7">
    <source>
        <dbReference type="SAM" id="Phobius"/>
    </source>
</evidence>
<dbReference type="PANTHER" id="PTHR24221">
    <property type="entry name" value="ATP-BINDING CASSETTE SUB-FAMILY B"/>
    <property type="match status" value="1"/>
</dbReference>
<dbReference type="InterPro" id="IPR027417">
    <property type="entry name" value="P-loop_NTPase"/>
</dbReference>
<feature type="transmembrane region" description="Helical" evidence="7">
    <location>
        <begin position="171"/>
        <end position="191"/>
    </location>
</feature>
<evidence type="ECO:0000256" key="5">
    <source>
        <dbReference type="ARBA" id="ARBA00022989"/>
    </source>
</evidence>
<dbReference type="PROSITE" id="PS50893">
    <property type="entry name" value="ABC_TRANSPORTER_2"/>
    <property type="match status" value="1"/>
</dbReference>
<keyword evidence="6 7" id="KW-0472">Membrane</keyword>
<feature type="transmembrane region" description="Helical" evidence="7">
    <location>
        <begin position="20"/>
        <end position="49"/>
    </location>
</feature>
<feature type="transmembrane region" description="Helical" evidence="7">
    <location>
        <begin position="69"/>
        <end position="90"/>
    </location>
</feature>
<evidence type="ECO:0000259" key="9">
    <source>
        <dbReference type="PROSITE" id="PS50929"/>
    </source>
</evidence>
<dbReference type="InterPro" id="IPR003439">
    <property type="entry name" value="ABC_transporter-like_ATP-bd"/>
</dbReference>
<dbReference type="PROSITE" id="PS00211">
    <property type="entry name" value="ABC_TRANSPORTER_1"/>
    <property type="match status" value="1"/>
</dbReference>
<dbReference type="InterPro" id="IPR036640">
    <property type="entry name" value="ABC1_TM_sf"/>
</dbReference>
<comment type="subcellular location">
    <subcellularLocation>
        <location evidence="1">Cell membrane</location>
        <topology evidence="1">Multi-pass membrane protein</topology>
    </subcellularLocation>
</comment>
<keyword evidence="2 7" id="KW-0812">Transmembrane</keyword>
<name>A0ABN5PQG1_9ACTO</name>
<protein>
    <submittedName>
        <fullName evidence="10">ABC transporter ATP-binding protein</fullName>
    </submittedName>
</protein>
<dbReference type="SUPFAM" id="SSF52540">
    <property type="entry name" value="P-loop containing nucleoside triphosphate hydrolases"/>
    <property type="match status" value="1"/>
</dbReference>
<evidence type="ECO:0000256" key="1">
    <source>
        <dbReference type="ARBA" id="ARBA00004651"/>
    </source>
</evidence>
<keyword evidence="5 7" id="KW-1133">Transmembrane helix</keyword>
<feature type="transmembrane region" description="Helical" evidence="7">
    <location>
        <begin position="259"/>
        <end position="279"/>
    </location>
</feature>
<dbReference type="EMBL" id="CP032514">
    <property type="protein sequence ID" value="AYD90264.1"/>
    <property type="molecule type" value="Genomic_DNA"/>
</dbReference>
<organism evidence="10 11">
    <name type="scientific">Actinomyces lilanjuaniae</name>
    <dbReference type="NCBI Taxonomy" id="2321394"/>
    <lineage>
        <taxon>Bacteria</taxon>
        <taxon>Bacillati</taxon>
        <taxon>Actinomycetota</taxon>
        <taxon>Actinomycetes</taxon>
        <taxon>Actinomycetales</taxon>
        <taxon>Actinomycetaceae</taxon>
        <taxon>Actinomyces</taxon>
    </lineage>
</organism>
<dbReference type="PANTHER" id="PTHR24221:SF654">
    <property type="entry name" value="ATP-BINDING CASSETTE SUB-FAMILY B MEMBER 6"/>
    <property type="match status" value="1"/>
</dbReference>
<dbReference type="Gene3D" id="1.20.1560.10">
    <property type="entry name" value="ABC transporter type 1, transmembrane domain"/>
    <property type="match status" value="1"/>
</dbReference>
<dbReference type="Proteomes" id="UP000273001">
    <property type="component" value="Chromosome"/>
</dbReference>
<dbReference type="SMART" id="SM00382">
    <property type="entry name" value="AAA"/>
    <property type="match status" value="1"/>
</dbReference>
<dbReference type="SUPFAM" id="SSF90123">
    <property type="entry name" value="ABC transporter transmembrane region"/>
    <property type="match status" value="1"/>
</dbReference>
<dbReference type="Pfam" id="PF00005">
    <property type="entry name" value="ABC_tran"/>
    <property type="match status" value="1"/>
</dbReference>
<gene>
    <name evidence="10" type="ORF">D5R93_10050</name>
</gene>
<evidence type="ECO:0000256" key="4">
    <source>
        <dbReference type="ARBA" id="ARBA00022840"/>
    </source>
</evidence>
<dbReference type="InterPro" id="IPR011527">
    <property type="entry name" value="ABC1_TM_dom"/>
</dbReference>
<accession>A0ABN5PQG1</accession>
<keyword evidence="3" id="KW-0547">Nucleotide-binding</keyword>
<dbReference type="GO" id="GO:0005524">
    <property type="term" value="F:ATP binding"/>
    <property type="evidence" value="ECO:0007669"/>
    <property type="project" value="UniProtKB-KW"/>
</dbReference>
<dbReference type="PROSITE" id="PS50929">
    <property type="entry name" value="ABC_TM1F"/>
    <property type="match status" value="1"/>
</dbReference>
<evidence type="ECO:0000256" key="6">
    <source>
        <dbReference type="ARBA" id="ARBA00023136"/>
    </source>
</evidence>